<accession>A0A922AHU3</accession>
<evidence type="ECO:0008006" key="4">
    <source>
        <dbReference type="Google" id="ProtNLM"/>
    </source>
</evidence>
<dbReference type="Proteomes" id="UP000811246">
    <property type="component" value="Chromosome 13"/>
</dbReference>
<protein>
    <recommendedName>
        <fullName evidence="4">Secreted protein</fullName>
    </recommendedName>
</protein>
<reference evidence="2" key="1">
    <citation type="submission" date="2021-01" db="EMBL/GenBank/DDBJ databases">
        <authorList>
            <person name="Lovell J.T."/>
            <person name="Bentley N."/>
            <person name="Bhattarai G."/>
            <person name="Jenkins J.W."/>
            <person name="Sreedasyam A."/>
            <person name="Alarcon Y."/>
            <person name="Bock C."/>
            <person name="Boston L."/>
            <person name="Carlson J."/>
            <person name="Cervantes K."/>
            <person name="Clermont K."/>
            <person name="Krom N."/>
            <person name="Kubenka K."/>
            <person name="Mamidi S."/>
            <person name="Mattison C."/>
            <person name="Monteros M."/>
            <person name="Pisani C."/>
            <person name="Plott C."/>
            <person name="Rajasekar S."/>
            <person name="Rhein H.S."/>
            <person name="Rohla C."/>
            <person name="Song M."/>
            <person name="Hilaire R.S."/>
            <person name="Shu S."/>
            <person name="Wells L."/>
            <person name="Wang X."/>
            <person name="Webber J."/>
            <person name="Heerema R.J."/>
            <person name="Klein P."/>
            <person name="Conner P."/>
            <person name="Grauke L."/>
            <person name="Grimwood J."/>
            <person name="Schmutz J."/>
            <person name="Randall J.J."/>
        </authorList>
    </citation>
    <scope>NUCLEOTIDE SEQUENCE</scope>
    <source>
        <tissue evidence="2">Leaf</tissue>
    </source>
</reference>
<dbReference type="AlphaFoldDB" id="A0A922AHU3"/>
<dbReference type="EMBL" id="CM031837">
    <property type="protein sequence ID" value="KAG6681514.1"/>
    <property type="molecule type" value="Genomic_DNA"/>
</dbReference>
<sequence>MALLFFSFLSNLISMDNAITSNVFFLFLRTRIRLIPRAELHKLHHLSLQRYIKRADFFSQFKIGLVLQEQFSYNCKPECPFPS</sequence>
<comment type="caution">
    <text evidence="2">The sequence shown here is derived from an EMBL/GenBank/DDBJ whole genome shotgun (WGS) entry which is preliminary data.</text>
</comment>
<feature type="chain" id="PRO_5038023963" description="Secreted protein" evidence="1">
    <location>
        <begin position="19"/>
        <end position="83"/>
    </location>
</feature>
<evidence type="ECO:0000313" key="2">
    <source>
        <dbReference type="EMBL" id="KAG6681514.1"/>
    </source>
</evidence>
<name>A0A922AHU3_CARIL</name>
<gene>
    <name evidence="2" type="ORF">I3842_13G097200</name>
</gene>
<evidence type="ECO:0000256" key="1">
    <source>
        <dbReference type="SAM" id="SignalP"/>
    </source>
</evidence>
<evidence type="ECO:0000313" key="3">
    <source>
        <dbReference type="Proteomes" id="UP000811246"/>
    </source>
</evidence>
<organism evidence="2 3">
    <name type="scientific">Carya illinoinensis</name>
    <name type="common">Pecan</name>
    <dbReference type="NCBI Taxonomy" id="32201"/>
    <lineage>
        <taxon>Eukaryota</taxon>
        <taxon>Viridiplantae</taxon>
        <taxon>Streptophyta</taxon>
        <taxon>Embryophyta</taxon>
        <taxon>Tracheophyta</taxon>
        <taxon>Spermatophyta</taxon>
        <taxon>Magnoliopsida</taxon>
        <taxon>eudicotyledons</taxon>
        <taxon>Gunneridae</taxon>
        <taxon>Pentapetalae</taxon>
        <taxon>rosids</taxon>
        <taxon>fabids</taxon>
        <taxon>Fagales</taxon>
        <taxon>Juglandaceae</taxon>
        <taxon>Carya</taxon>
    </lineage>
</organism>
<proteinExistence type="predicted"/>
<feature type="signal peptide" evidence="1">
    <location>
        <begin position="1"/>
        <end position="18"/>
    </location>
</feature>
<keyword evidence="1" id="KW-0732">Signal</keyword>